<dbReference type="EMBL" id="VSSQ01000102">
    <property type="protein sequence ID" value="MPL76996.1"/>
    <property type="molecule type" value="Genomic_DNA"/>
</dbReference>
<evidence type="ECO:0000256" key="5">
    <source>
        <dbReference type="ARBA" id="ARBA00023134"/>
    </source>
</evidence>
<reference evidence="11" key="1">
    <citation type="submission" date="2019-08" db="EMBL/GenBank/DDBJ databases">
        <authorList>
            <person name="Kucharzyk K."/>
            <person name="Murdoch R.W."/>
            <person name="Higgins S."/>
            <person name="Loffler F."/>
        </authorList>
    </citation>
    <scope>NUCLEOTIDE SEQUENCE</scope>
</reference>
<feature type="domain" description="SRP54-type proteins GTP-binding" evidence="10">
    <location>
        <begin position="306"/>
        <end position="319"/>
    </location>
</feature>
<dbReference type="Gene3D" id="1.10.260.30">
    <property type="entry name" value="Signal recognition particle, SRP54 subunit, M-domain"/>
    <property type="match status" value="1"/>
</dbReference>
<evidence type="ECO:0000256" key="2">
    <source>
        <dbReference type="ARBA" id="ARBA00022741"/>
    </source>
</evidence>
<dbReference type="InterPro" id="IPR004125">
    <property type="entry name" value="Signal_recog_particle_SRP54_M"/>
</dbReference>
<dbReference type="GO" id="GO:0003924">
    <property type="term" value="F:GTPase activity"/>
    <property type="evidence" value="ECO:0007669"/>
    <property type="project" value="InterPro"/>
</dbReference>
<dbReference type="GO" id="GO:0008312">
    <property type="term" value="F:7S RNA binding"/>
    <property type="evidence" value="ECO:0007669"/>
    <property type="project" value="InterPro"/>
</dbReference>
<comment type="similarity">
    <text evidence="1">Belongs to the GTP-binding SRP family. SRP54 subfamily.</text>
</comment>
<feature type="compositionally biased region" description="Low complexity" evidence="9">
    <location>
        <begin position="509"/>
        <end position="518"/>
    </location>
</feature>
<keyword evidence="3" id="KW-0378">Hydrolase</keyword>
<keyword evidence="4" id="KW-0694">RNA-binding</keyword>
<dbReference type="GO" id="GO:0006614">
    <property type="term" value="P:SRP-dependent cotranslational protein targeting to membrane"/>
    <property type="evidence" value="ECO:0007669"/>
    <property type="project" value="InterPro"/>
</dbReference>
<keyword evidence="5" id="KW-0342">GTP-binding</keyword>
<evidence type="ECO:0000256" key="8">
    <source>
        <dbReference type="ARBA" id="ARBA00035672"/>
    </source>
</evidence>
<dbReference type="Pfam" id="PF02881">
    <property type="entry name" value="SRP54_N"/>
    <property type="match status" value="1"/>
</dbReference>
<proteinExistence type="inferred from homology"/>
<evidence type="ECO:0000259" key="10">
    <source>
        <dbReference type="PROSITE" id="PS00300"/>
    </source>
</evidence>
<dbReference type="PROSITE" id="PS00300">
    <property type="entry name" value="SRP54"/>
    <property type="match status" value="1"/>
</dbReference>
<dbReference type="CDD" id="cd18539">
    <property type="entry name" value="SRP_G"/>
    <property type="match status" value="1"/>
</dbReference>
<accession>A0A644UDC1</accession>
<dbReference type="SUPFAM" id="SSF47446">
    <property type="entry name" value="Signal peptide-binding domain"/>
    <property type="match status" value="1"/>
</dbReference>
<feature type="region of interest" description="Disordered" evidence="9">
    <location>
        <begin position="500"/>
        <end position="534"/>
    </location>
</feature>
<dbReference type="InterPro" id="IPR042101">
    <property type="entry name" value="SRP54_N_sf"/>
</dbReference>
<dbReference type="InterPro" id="IPR000897">
    <property type="entry name" value="SRP54_GTPase_dom"/>
</dbReference>
<sequence length="534" mass="57983">MNQHFDQCAAALCEQRLAQGGRESADFFAARLRRNGDFMFESLSDRLSGVFRTFSGRGQLTEENVQAGLREVRLALLEADVNFKVVKDFVESVREKCLGQEVLKGVSPAQQVIKIVNDELVQLLGGETAGLNLQGREPAVIMLVGLQGSGKTTSAGKIANILRKQKLRPYLVPADVYRPAAIDQLTVLSKQLDMPCFPSTVDMNPVDIAKAALEKAREEQATVLLIDTAGRLHVDEPLMQELAAIKQAVQPQEILFVADAMTGQDAVTVAESFNERLGITGVVLTKMDGDARGGAALSIRSVTGAPVKFVGMGEKLSEMEVFHPDRIAGRILGMGDVLTLVEKAQSAINAEEAEELALKMKKASFDLEDFRTQMRRIKKLGSLDSILKMIPGMGGLRDKLAEASGAMPEKEMARTEAIISSMTMAERRNPDILNGSRRARIAKGAGVTVAQVNQLVRQFEQMRQMMKGMMGGKGAKMPAMPRMRGMPPGMNLPKGLGGMPNLGGMEGMPGARAGATKAAPKKRKKKERPKRKKK</sequence>
<protein>
    <recommendedName>
        <fullName evidence="8">signal-recognition-particle GTPase</fullName>
        <ecNumber evidence="8">3.6.5.4</ecNumber>
    </recommendedName>
</protein>
<dbReference type="InterPro" id="IPR036891">
    <property type="entry name" value="Signal_recog_part_SRP54_M_sf"/>
</dbReference>
<evidence type="ECO:0000256" key="3">
    <source>
        <dbReference type="ARBA" id="ARBA00022801"/>
    </source>
</evidence>
<dbReference type="PANTHER" id="PTHR11564:SF5">
    <property type="entry name" value="SIGNAL RECOGNITION PARTICLE SUBUNIT SRP54"/>
    <property type="match status" value="1"/>
</dbReference>
<dbReference type="FunFam" id="3.40.50.300:FF:000022">
    <property type="entry name" value="Signal recognition particle 54 kDa subunit"/>
    <property type="match status" value="1"/>
</dbReference>
<keyword evidence="7" id="KW-0687">Ribonucleoprotein</keyword>
<dbReference type="InterPro" id="IPR004780">
    <property type="entry name" value="SRP"/>
</dbReference>
<dbReference type="NCBIfam" id="TIGR00959">
    <property type="entry name" value="ffh"/>
    <property type="match status" value="1"/>
</dbReference>
<dbReference type="SMART" id="SM00963">
    <property type="entry name" value="SRP54_N"/>
    <property type="match status" value="1"/>
</dbReference>
<dbReference type="SMART" id="SM00382">
    <property type="entry name" value="AAA"/>
    <property type="match status" value="1"/>
</dbReference>
<dbReference type="Gene3D" id="1.20.120.140">
    <property type="entry name" value="Signal recognition particle SRP54, nucleotide-binding domain"/>
    <property type="match status" value="1"/>
</dbReference>
<evidence type="ECO:0000256" key="7">
    <source>
        <dbReference type="ARBA" id="ARBA00023274"/>
    </source>
</evidence>
<dbReference type="SMART" id="SM00962">
    <property type="entry name" value="SRP54"/>
    <property type="match status" value="1"/>
</dbReference>
<feature type="compositionally biased region" description="Basic residues" evidence="9">
    <location>
        <begin position="519"/>
        <end position="534"/>
    </location>
</feature>
<dbReference type="InterPro" id="IPR003593">
    <property type="entry name" value="AAA+_ATPase"/>
</dbReference>
<evidence type="ECO:0000313" key="11">
    <source>
        <dbReference type="EMBL" id="MPL76996.1"/>
    </source>
</evidence>
<dbReference type="SUPFAM" id="SSF52540">
    <property type="entry name" value="P-loop containing nucleoside triphosphate hydrolases"/>
    <property type="match status" value="1"/>
</dbReference>
<dbReference type="InterPro" id="IPR022941">
    <property type="entry name" value="SRP54"/>
</dbReference>
<name>A0A644UDC1_9ZZZZ</name>
<dbReference type="InterPro" id="IPR027417">
    <property type="entry name" value="P-loop_NTPase"/>
</dbReference>
<dbReference type="Pfam" id="PF00448">
    <property type="entry name" value="SRP54"/>
    <property type="match status" value="1"/>
</dbReference>
<dbReference type="Gene3D" id="3.40.50.300">
    <property type="entry name" value="P-loop containing nucleotide triphosphate hydrolases"/>
    <property type="match status" value="1"/>
</dbReference>
<evidence type="ECO:0000256" key="1">
    <source>
        <dbReference type="ARBA" id="ARBA00005450"/>
    </source>
</evidence>
<comment type="caution">
    <text evidence="11">The sequence shown here is derived from an EMBL/GenBank/DDBJ whole genome shotgun (WGS) entry which is preliminary data.</text>
</comment>
<dbReference type="PANTHER" id="PTHR11564">
    <property type="entry name" value="SIGNAL RECOGNITION PARTICLE 54K PROTEIN SRP54"/>
    <property type="match status" value="1"/>
</dbReference>
<gene>
    <name evidence="11" type="primary">ffh_11</name>
    <name evidence="11" type="ORF">SDC9_22847</name>
</gene>
<dbReference type="HAMAP" id="MF_00306">
    <property type="entry name" value="SRP54"/>
    <property type="match status" value="1"/>
</dbReference>
<dbReference type="AlphaFoldDB" id="A0A644UDC1"/>
<keyword evidence="2" id="KW-0547">Nucleotide-binding</keyword>
<keyword evidence="6" id="KW-0733">Signal recognition particle</keyword>
<evidence type="ECO:0000256" key="6">
    <source>
        <dbReference type="ARBA" id="ARBA00023135"/>
    </source>
</evidence>
<dbReference type="Pfam" id="PF02978">
    <property type="entry name" value="SRP_SPB"/>
    <property type="match status" value="1"/>
</dbReference>
<dbReference type="GO" id="GO:0005525">
    <property type="term" value="F:GTP binding"/>
    <property type="evidence" value="ECO:0007669"/>
    <property type="project" value="UniProtKB-KW"/>
</dbReference>
<organism evidence="11">
    <name type="scientific">bioreactor metagenome</name>
    <dbReference type="NCBI Taxonomy" id="1076179"/>
    <lineage>
        <taxon>unclassified sequences</taxon>
        <taxon>metagenomes</taxon>
        <taxon>ecological metagenomes</taxon>
    </lineage>
</organism>
<dbReference type="GO" id="GO:0005786">
    <property type="term" value="C:signal recognition particle, endoplasmic reticulum targeting"/>
    <property type="evidence" value="ECO:0007669"/>
    <property type="project" value="UniProtKB-KW"/>
</dbReference>
<dbReference type="InterPro" id="IPR013822">
    <property type="entry name" value="Signal_recog_particl_SRP54_hlx"/>
</dbReference>
<evidence type="ECO:0000256" key="4">
    <source>
        <dbReference type="ARBA" id="ARBA00022884"/>
    </source>
</evidence>
<dbReference type="EC" id="3.6.5.4" evidence="8"/>
<evidence type="ECO:0000256" key="9">
    <source>
        <dbReference type="SAM" id="MobiDB-lite"/>
    </source>
</evidence>